<dbReference type="AlphaFoldDB" id="A0AAV7PXS2"/>
<proteinExistence type="predicted"/>
<comment type="caution">
    <text evidence="2">The sequence shown here is derived from an EMBL/GenBank/DDBJ whole genome shotgun (WGS) entry which is preliminary data.</text>
</comment>
<dbReference type="Proteomes" id="UP001066276">
    <property type="component" value="Chromosome 7"/>
</dbReference>
<feature type="region of interest" description="Disordered" evidence="1">
    <location>
        <begin position="143"/>
        <end position="195"/>
    </location>
</feature>
<sequence>MDVIGRRCSVQSPQGDPKESGSREQCKRYCADTLIAFWVTVAGSRAAEVDPPVSKPLVSFVACHEHSILCATMGSPLDQGQLSLGTMIIRWGTGAAAVSVPIGDDQKGMAVGTTASAGCGPSSAHRLIRCFEIRRKHARYRAPRLPGHLPGNLTGAGTARIPPKANPRRASSHGAAHPQCRSLPPGASPDPRSSWVSEITAARRHIQPITVCVGHAPQERQKARLTSYSSDAARHVLPNPLTLNILCFR</sequence>
<dbReference type="EMBL" id="JANPWB010000011">
    <property type="protein sequence ID" value="KAJ1132009.1"/>
    <property type="molecule type" value="Genomic_DNA"/>
</dbReference>
<evidence type="ECO:0000313" key="2">
    <source>
        <dbReference type="EMBL" id="KAJ1132009.1"/>
    </source>
</evidence>
<organism evidence="2 3">
    <name type="scientific">Pleurodeles waltl</name>
    <name type="common">Iberian ribbed newt</name>
    <dbReference type="NCBI Taxonomy" id="8319"/>
    <lineage>
        <taxon>Eukaryota</taxon>
        <taxon>Metazoa</taxon>
        <taxon>Chordata</taxon>
        <taxon>Craniata</taxon>
        <taxon>Vertebrata</taxon>
        <taxon>Euteleostomi</taxon>
        <taxon>Amphibia</taxon>
        <taxon>Batrachia</taxon>
        <taxon>Caudata</taxon>
        <taxon>Salamandroidea</taxon>
        <taxon>Salamandridae</taxon>
        <taxon>Pleurodelinae</taxon>
        <taxon>Pleurodeles</taxon>
    </lineage>
</organism>
<name>A0AAV7PXS2_PLEWA</name>
<keyword evidence="3" id="KW-1185">Reference proteome</keyword>
<evidence type="ECO:0000313" key="3">
    <source>
        <dbReference type="Proteomes" id="UP001066276"/>
    </source>
</evidence>
<evidence type="ECO:0000256" key="1">
    <source>
        <dbReference type="SAM" id="MobiDB-lite"/>
    </source>
</evidence>
<gene>
    <name evidence="2" type="ORF">NDU88_010339</name>
</gene>
<accession>A0AAV7PXS2</accession>
<reference evidence="2" key="1">
    <citation type="journal article" date="2022" name="bioRxiv">
        <title>Sequencing and chromosome-scale assembly of the giantPleurodeles waltlgenome.</title>
        <authorList>
            <person name="Brown T."/>
            <person name="Elewa A."/>
            <person name="Iarovenko S."/>
            <person name="Subramanian E."/>
            <person name="Araus A.J."/>
            <person name="Petzold A."/>
            <person name="Susuki M."/>
            <person name="Suzuki K.-i.T."/>
            <person name="Hayashi T."/>
            <person name="Toyoda A."/>
            <person name="Oliveira C."/>
            <person name="Osipova E."/>
            <person name="Leigh N.D."/>
            <person name="Simon A."/>
            <person name="Yun M.H."/>
        </authorList>
    </citation>
    <scope>NUCLEOTIDE SEQUENCE</scope>
    <source>
        <strain evidence="2">20211129_DDA</strain>
        <tissue evidence="2">Liver</tissue>
    </source>
</reference>
<feature type="region of interest" description="Disordered" evidence="1">
    <location>
        <begin position="1"/>
        <end position="23"/>
    </location>
</feature>
<protein>
    <submittedName>
        <fullName evidence="2">Uncharacterized protein</fullName>
    </submittedName>
</protein>